<protein>
    <recommendedName>
        <fullName evidence="4">Error-prone DNA polymerase</fullName>
        <ecNumber evidence="3">2.7.7.7</ecNumber>
    </recommendedName>
</protein>
<comment type="catalytic activity">
    <reaction evidence="12">
        <text>DNA(n) + a 2'-deoxyribonucleoside 5'-triphosphate = DNA(n+1) + diphosphate</text>
        <dbReference type="Rhea" id="RHEA:22508"/>
        <dbReference type="Rhea" id="RHEA-COMP:17339"/>
        <dbReference type="Rhea" id="RHEA-COMP:17340"/>
        <dbReference type="ChEBI" id="CHEBI:33019"/>
        <dbReference type="ChEBI" id="CHEBI:61560"/>
        <dbReference type="ChEBI" id="CHEBI:173112"/>
        <dbReference type="EC" id="2.7.7.7"/>
    </reaction>
</comment>
<keyword evidence="8" id="KW-0235">DNA replication</keyword>
<dbReference type="EMBL" id="CP139781">
    <property type="protein sequence ID" value="WRQ89528.1"/>
    <property type="molecule type" value="Genomic_DNA"/>
</dbReference>
<evidence type="ECO:0000256" key="1">
    <source>
        <dbReference type="ARBA" id="ARBA00004496"/>
    </source>
</evidence>
<dbReference type="SMART" id="SM00481">
    <property type="entry name" value="POLIIIAc"/>
    <property type="match status" value="1"/>
</dbReference>
<evidence type="ECO:0000256" key="5">
    <source>
        <dbReference type="ARBA" id="ARBA00022490"/>
    </source>
</evidence>
<dbReference type="Pfam" id="PF17657">
    <property type="entry name" value="DNA_pol3_finger"/>
    <property type="match status" value="1"/>
</dbReference>
<evidence type="ECO:0000256" key="11">
    <source>
        <dbReference type="ARBA" id="ARBA00023204"/>
    </source>
</evidence>
<evidence type="ECO:0000256" key="9">
    <source>
        <dbReference type="ARBA" id="ARBA00022763"/>
    </source>
</evidence>
<dbReference type="InterPro" id="IPR011708">
    <property type="entry name" value="DNA_pol3_alpha_NTPase_dom"/>
</dbReference>
<dbReference type="InterPro" id="IPR004013">
    <property type="entry name" value="PHP_dom"/>
</dbReference>
<evidence type="ECO:0000313" key="14">
    <source>
        <dbReference type="EMBL" id="WRQ89528.1"/>
    </source>
</evidence>
<dbReference type="InterPro" id="IPR003141">
    <property type="entry name" value="Pol/His_phosphatase_N"/>
</dbReference>
<dbReference type="PANTHER" id="PTHR32294:SF4">
    <property type="entry name" value="ERROR-PRONE DNA POLYMERASE"/>
    <property type="match status" value="1"/>
</dbReference>
<dbReference type="Pfam" id="PF01336">
    <property type="entry name" value="tRNA_anti-codon"/>
    <property type="match status" value="1"/>
</dbReference>
<organism evidence="14 15">
    <name type="scientific">Actomonas aquatica</name>
    <dbReference type="NCBI Taxonomy" id="2866162"/>
    <lineage>
        <taxon>Bacteria</taxon>
        <taxon>Pseudomonadati</taxon>
        <taxon>Verrucomicrobiota</taxon>
        <taxon>Opitutia</taxon>
        <taxon>Opitutales</taxon>
        <taxon>Opitutaceae</taxon>
        <taxon>Actomonas</taxon>
    </lineage>
</organism>
<name>A0ABZ1CE64_9BACT</name>
<keyword evidence="10" id="KW-0239">DNA-directed DNA polymerase</keyword>
<dbReference type="Pfam" id="PF02811">
    <property type="entry name" value="PHP"/>
    <property type="match status" value="1"/>
</dbReference>
<dbReference type="Gene3D" id="3.20.20.140">
    <property type="entry name" value="Metal-dependent hydrolases"/>
    <property type="match status" value="1"/>
</dbReference>
<evidence type="ECO:0000256" key="6">
    <source>
        <dbReference type="ARBA" id="ARBA00022679"/>
    </source>
</evidence>
<dbReference type="Proteomes" id="UP000738431">
    <property type="component" value="Chromosome"/>
</dbReference>
<dbReference type="EC" id="2.7.7.7" evidence="3"/>
<reference evidence="14 15" key="1">
    <citation type="submission" date="2023-12" db="EMBL/GenBank/DDBJ databases">
        <title>Description of an unclassified Opitutus bacterium of Verrucomicrobiota.</title>
        <authorList>
            <person name="Zhang D.-F."/>
        </authorList>
    </citation>
    <scope>NUCLEOTIDE SEQUENCE [LARGE SCALE GENOMIC DNA]</scope>
    <source>
        <strain evidence="14 15">WL0086</strain>
    </source>
</reference>
<dbReference type="PANTHER" id="PTHR32294">
    <property type="entry name" value="DNA POLYMERASE III SUBUNIT ALPHA"/>
    <property type="match status" value="1"/>
</dbReference>
<gene>
    <name evidence="14" type="ORF">K1X11_008915</name>
</gene>
<dbReference type="CDD" id="cd04485">
    <property type="entry name" value="DnaE_OBF"/>
    <property type="match status" value="1"/>
</dbReference>
<evidence type="ECO:0000256" key="2">
    <source>
        <dbReference type="ARBA" id="ARBA00007391"/>
    </source>
</evidence>
<keyword evidence="9" id="KW-0227">DNA damage</keyword>
<evidence type="ECO:0000256" key="8">
    <source>
        <dbReference type="ARBA" id="ARBA00022705"/>
    </source>
</evidence>
<keyword evidence="6 14" id="KW-0808">Transferase</keyword>
<accession>A0ABZ1CE64</accession>
<dbReference type="InterPro" id="IPR016195">
    <property type="entry name" value="Pol/histidinol_Pase-like"/>
</dbReference>
<dbReference type="InterPro" id="IPR004365">
    <property type="entry name" value="NA-bd_OB_tRNA"/>
</dbReference>
<dbReference type="NCBIfam" id="NF004225">
    <property type="entry name" value="PRK05672.1"/>
    <property type="match status" value="1"/>
</dbReference>
<dbReference type="Pfam" id="PF14579">
    <property type="entry name" value="HHH_6"/>
    <property type="match status" value="1"/>
</dbReference>
<dbReference type="GO" id="GO:0003887">
    <property type="term" value="F:DNA-directed DNA polymerase activity"/>
    <property type="evidence" value="ECO:0007669"/>
    <property type="project" value="UniProtKB-EC"/>
</dbReference>
<evidence type="ECO:0000256" key="4">
    <source>
        <dbReference type="ARBA" id="ARBA00017273"/>
    </source>
</evidence>
<proteinExistence type="inferred from homology"/>
<keyword evidence="15" id="KW-1185">Reference proteome</keyword>
<evidence type="ECO:0000256" key="10">
    <source>
        <dbReference type="ARBA" id="ARBA00022932"/>
    </source>
</evidence>
<dbReference type="InterPro" id="IPR040982">
    <property type="entry name" value="DNA_pol3_finger"/>
</dbReference>
<dbReference type="SUPFAM" id="SSF89550">
    <property type="entry name" value="PHP domain-like"/>
    <property type="match status" value="1"/>
</dbReference>
<dbReference type="Gene3D" id="1.10.150.870">
    <property type="match status" value="1"/>
</dbReference>
<sequence>MASPAYIELHASSAFSFLRGASQPADLAAEAARLGLPAMAVCDRDGVYGAPRFYAAAREHGLRPLVGAELTLLDGTALPLLVTNRTGYQNLCQLISLTKQTPRPDPVLNRERKRPCHATWDELAAHAEGLIALTGDADGPLLSAYQHGGPTAAAEALAPLQRIFGPDRLYVETQRHRVRGEERTVSFLRDLAASTDLPLLATGGITHATRDRRTVTDVFTCLRHHTTLDAAGRLLAPNAERHLHAPRVMAQRFADLPEALTNTLRLADRLEFTLSDLGYRFPDFPTPPWHNMASLLREQVYAGIVEFVPALTAAYRRQIDAELALISKLGFEGYFLIVADICRWARSRGILIQGRGSAANSVVCFALRITAIDPVKNRLLFERFLSEGRIGADGRPSWPDIDLDLPSSDLRESVIQEVYARYAPDGAAMTANVITYRGRGTTRELGKVLSLPDDVLDRFSSLFHGGDFPHTLSLEDQLQQSGLPATHPRAATLVRVYEQMRGLPRHLGQHSGGMVICGGRLNQVVPLEPASMPGRVVVQWDKDDCEDLGIVKVDLLGLGMMATLQDCFELCNQNGDTLSLQSIPPDDPETFRMMQEADTVGVFQVESRAQMSTLRRFKPACFYDVAMQVAIVRPGPIVGKLVHPIIRRRHHGEPIVCLDPEVHDLLLPILERTYGVVLFQEQMLACAMALASYDGTQAEELRRAMGFSRGTERLERALTHLRAALRVHGWSDRIADLLIESASNFALYGFPESHSMSFALLAYASTWLKAHRPAEFVCALLNNQPMGFYGPATLVQDSRRHGVTFLPVCVQKSDWACTIEYPDPAEGPARRSSAPRSEARVRLGLCYVKGLAAKPTRAMLAARAERPFTDIEDWLARTTFSAADRRALAALGALNTFAGDRRAALWQVEAAWSPHEPLFQRTYQQTEFAALQVAEASSLGAAPPSPPQSKIETPKSKILAPMSRAERVAADFTGMGLTAGVHPMAHIRARLPDVWRAGDLPCAKDRQTVTVAGSVICRQRPGTAKGFVFISLEDETGVANCIVTPDRFERYRLTINLEPALRITGKLQVQHGIIHIKAEQIEALRLADLPAQASHDFH</sequence>
<evidence type="ECO:0000313" key="15">
    <source>
        <dbReference type="Proteomes" id="UP000738431"/>
    </source>
</evidence>
<dbReference type="InterPro" id="IPR029460">
    <property type="entry name" value="DNAPol_HHH"/>
</dbReference>
<evidence type="ECO:0000256" key="12">
    <source>
        <dbReference type="ARBA" id="ARBA00049244"/>
    </source>
</evidence>
<comment type="similarity">
    <text evidence="2">Belongs to the DNA polymerase type-C family. DnaE2 subfamily.</text>
</comment>
<keyword evidence="5" id="KW-0963">Cytoplasm</keyword>
<evidence type="ECO:0000256" key="7">
    <source>
        <dbReference type="ARBA" id="ARBA00022695"/>
    </source>
</evidence>
<evidence type="ECO:0000256" key="3">
    <source>
        <dbReference type="ARBA" id="ARBA00012417"/>
    </source>
</evidence>
<evidence type="ECO:0000259" key="13">
    <source>
        <dbReference type="SMART" id="SM00481"/>
    </source>
</evidence>
<keyword evidence="7 14" id="KW-0548">Nucleotidyltransferase</keyword>
<keyword evidence="11" id="KW-0234">DNA repair</keyword>
<feature type="domain" description="Polymerase/histidinol phosphatase N-terminal" evidence="13">
    <location>
        <begin position="7"/>
        <end position="74"/>
    </location>
</feature>
<dbReference type="NCBIfam" id="TIGR00594">
    <property type="entry name" value="polc"/>
    <property type="match status" value="1"/>
</dbReference>
<dbReference type="RefSeq" id="WP_221029784.1">
    <property type="nucleotide sequence ID" value="NZ_CP139781.1"/>
</dbReference>
<dbReference type="InterPro" id="IPR012340">
    <property type="entry name" value="NA-bd_OB-fold"/>
</dbReference>
<dbReference type="Gene3D" id="2.40.50.140">
    <property type="entry name" value="Nucleic acid-binding proteins"/>
    <property type="match status" value="1"/>
</dbReference>
<dbReference type="InterPro" id="IPR004805">
    <property type="entry name" value="DnaE2/DnaE/PolC"/>
</dbReference>
<dbReference type="Pfam" id="PF07733">
    <property type="entry name" value="DNA_pol3_alpha"/>
    <property type="match status" value="1"/>
</dbReference>
<comment type="subcellular location">
    <subcellularLocation>
        <location evidence="1">Cytoplasm</location>
    </subcellularLocation>
</comment>